<feature type="compositionally biased region" description="Polar residues" evidence="1">
    <location>
        <begin position="169"/>
        <end position="184"/>
    </location>
</feature>
<accession>A0A6J8C8S8</accession>
<feature type="region of interest" description="Disordered" evidence="1">
    <location>
        <begin position="390"/>
        <end position="460"/>
    </location>
</feature>
<feature type="compositionally biased region" description="Low complexity" evidence="1">
    <location>
        <begin position="234"/>
        <end position="246"/>
    </location>
</feature>
<keyword evidence="4" id="KW-1185">Reference proteome</keyword>
<feature type="transmembrane region" description="Helical" evidence="2">
    <location>
        <begin position="253"/>
        <end position="275"/>
    </location>
</feature>
<evidence type="ECO:0000313" key="4">
    <source>
        <dbReference type="Proteomes" id="UP000507470"/>
    </source>
</evidence>
<dbReference type="OrthoDB" id="10550754at2759"/>
<protein>
    <submittedName>
        <fullName evidence="3">Uncharacterized protein</fullName>
    </submittedName>
</protein>
<dbReference type="EMBL" id="CACVKT020004748">
    <property type="protein sequence ID" value="CAC5391400.1"/>
    <property type="molecule type" value="Genomic_DNA"/>
</dbReference>
<feature type="region of interest" description="Disordered" evidence="1">
    <location>
        <begin position="161"/>
        <end position="184"/>
    </location>
</feature>
<sequence length="460" mass="50307">MNNCVYARCEKGNAPIENTGNCGQQLEGFACIFNGSSNNFTTEQPSPESSLAPTLISSLEPMSLHVESTSVTLELFSNDISKNAVSSSKNTESTSTQTNYINTSTTAYNTVVKNKAETEHGENKSIYSTTTWSLYSRSHTLKTVNPSTVSLLISALISSSEPSSLHSSTRNSKLPTSVTPETLSTHASQHGVSAFIKTNSKLPIYSTIDMSSTEHSAALNNKSETDINGRKKIPSTTTTTPNNSSSHQLSTGLIVGISVSILCLVVLIIGVFGICRLRNQRALKEKSLDFPTPINTMNTTNYHDIEFDPKKETKVIENDSTHFMVSANDDDMPLRLTDNTSNGKTNKPSDAYAVVVKKPVTTKVDNTSNSNLVKSNNAHDAYAVVVKTPETNQDRDEKMSLSIPDSNYDSMNQPRPISGNESGNIYDTSIGHRDDTDPTYNTTTHIQEREEKYESDYDHL</sequence>
<reference evidence="3 4" key="1">
    <citation type="submission" date="2020-06" db="EMBL/GenBank/DDBJ databases">
        <authorList>
            <person name="Li R."/>
            <person name="Bekaert M."/>
        </authorList>
    </citation>
    <scope>NUCLEOTIDE SEQUENCE [LARGE SCALE GENOMIC DNA]</scope>
    <source>
        <strain evidence="4">wild</strain>
    </source>
</reference>
<dbReference type="Proteomes" id="UP000507470">
    <property type="component" value="Unassembled WGS sequence"/>
</dbReference>
<feature type="region of interest" description="Disordered" evidence="1">
    <location>
        <begin position="216"/>
        <end position="247"/>
    </location>
</feature>
<feature type="compositionally biased region" description="Polar residues" evidence="1">
    <location>
        <begin position="403"/>
        <end position="427"/>
    </location>
</feature>
<keyword evidence="2" id="KW-0472">Membrane</keyword>
<name>A0A6J8C8S8_MYTCO</name>
<evidence type="ECO:0000256" key="1">
    <source>
        <dbReference type="SAM" id="MobiDB-lite"/>
    </source>
</evidence>
<organism evidence="3 4">
    <name type="scientific">Mytilus coruscus</name>
    <name type="common">Sea mussel</name>
    <dbReference type="NCBI Taxonomy" id="42192"/>
    <lineage>
        <taxon>Eukaryota</taxon>
        <taxon>Metazoa</taxon>
        <taxon>Spiralia</taxon>
        <taxon>Lophotrochozoa</taxon>
        <taxon>Mollusca</taxon>
        <taxon>Bivalvia</taxon>
        <taxon>Autobranchia</taxon>
        <taxon>Pteriomorphia</taxon>
        <taxon>Mytilida</taxon>
        <taxon>Mytiloidea</taxon>
        <taxon>Mytilidae</taxon>
        <taxon>Mytilinae</taxon>
        <taxon>Mytilus</taxon>
    </lineage>
</organism>
<evidence type="ECO:0000256" key="2">
    <source>
        <dbReference type="SAM" id="Phobius"/>
    </source>
</evidence>
<keyword evidence="2" id="KW-1133">Transmembrane helix</keyword>
<dbReference type="AlphaFoldDB" id="A0A6J8C8S8"/>
<keyword evidence="2" id="KW-0812">Transmembrane</keyword>
<feature type="compositionally biased region" description="Basic and acidic residues" evidence="1">
    <location>
        <begin position="446"/>
        <end position="460"/>
    </location>
</feature>
<evidence type="ECO:0000313" key="3">
    <source>
        <dbReference type="EMBL" id="CAC5391400.1"/>
    </source>
</evidence>
<gene>
    <name evidence="3" type="ORF">MCOR_26412</name>
</gene>
<proteinExistence type="predicted"/>